<organism evidence="2 3">
    <name type="scientific">Candidatus Limisoma intestinavium</name>
    <dbReference type="NCBI Taxonomy" id="2840856"/>
    <lineage>
        <taxon>Bacteria</taxon>
        <taxon>Pseudomonadati</taxon>
        <taxon>Bacteroidota</taxon>
        <taxon>Bacteroidia</taxon>
        <taxon>Bacteroidales</taxon>
        <taxon>Candidatus Limisoma</taxon>
    </lineage>
</organism>
<name>A0A9D1LG07_9BACT</name>
<evidence type="ECO:0000313" key="3">
    <source>
        <dbReference type="Proteomes" id="UP000824076"/>
    </source>
</evidence>
<feature type="transmembrane region" description="Helical" evidence="1">
    <location>
        <begin position="54"/>
        <end position="75"/>
    </location>
</feature>
<comment type="caution">
    <text evidence="2">The sequence shown here is derived from an EMBL/GenBank/DDBJ whole genome shotgun (WGS) entry which is preliminary data.</text>
</comment>
<sequence length="163" mass="17053">MEILLASLGILLLLLGLYLCIRPHVPSVIASYAGIWMLQWSGMLNFPTVTLSYWGIMVVIVVTVSALLPPALVKATQGLFPIGITSLAGMLAGLSFGYAPMVIGAVAGTIAGGVYFSRTPKGAGLNFPSSQFLQYLCAKGFPTVISVSLTGIAILVALSKYSI</sequence>
<evidence type="ECO:0000256" key="1">
    <source>
        <dbReference type="SAM" id="Phobius"/>
    </source>
</evidence>
<accession>A0A9D1LG07</accession>
<dbReference type="EMBL" id="DVMS01000021">
    <property type="protein sequence ID" value="HIU38185.1"/>
    <property type="molecule type" value="Genomic_DNA"/>
</dbReference>
<evidence type="ECO:0000313" key="2">
    <source>
        <dbReference type="EMBL" id="HIU38185.1"/>
    </source>
</evidence>
<gene>
    <name evidence="2" type="ORF">IAD18_00795</name>
</gene>
<reference evidence="2" key="2">
    <citation type="journal article" date="2021" name="PeerJ">
        <title>Extensive microbial diversity within the chicken gut microbiome revealed by metagenomics and culture.</title>
        <authorList>
            <person name="Gilroy R."/>
            <person name="Ravi A."/>
            <person name="Getino M."/>
            <person name="Pursley I."/>
            <person name="Horton D.L."/>
            <person name="Alikhan N.F."/>
            <person name="Baker D."/>
            <person name="Gharbi K."/>
            <person name="Hall N."/>
            <person name="Watson M."/>
            <person name="Adriaenssens E.M."/>
            <person name="Foster-Nyarko E."/>
            <person name="Jarju S."/>
            <person name="Secka A."/>
            <person name="Antonio M."/>
            <person name="Oren A."/>
            <person name="Chaudhuri R.R."/>
            <person name="La Ragione R."/>
            <person name="Hildebrand F."/>
            <person name="Pallen M.J."/>
        </authorList>
    </citation>
    <scope>NUCLEOTIDE SEQUENCE</scope>
    <source>
        <strain evidence="2">17073</strain>
    </source>
</reference>
<keyword evidence="1" id="KW-0812">Transmembrane</keyword>
<dbReference type="Proteomes" id="UP000824076">
    <property type="component" value="Unassembled WGS sequence"/>
</dbReference>
<dbReference type="AlphaFoldDB" id="A0A9D1LG07"/>
<proteinExistence type="predicted"/>
<keyword evidence="1" id="KW-0472">Membrane</keyword>
<protein>
    <submittedName>
        <fullName evidence="2">Uncharacterized protein</fullName>
    </submittedName>
</protein>
<keyword evidence="1" id="KW-1133">Transmembrane helix</keyword>
<reference evidence="2" key="1">
    <citation type="submission" date="2020-10" db="EMBL/GenBank/DDBJ databases">
        <authorList>
            <person name="Gilroy R."/>
        </authorList>
    </citation>
    <scope>NUCLEOTIDE SEQUENCE</scope>
    <source>
        <strain evidence="2">17073</strain>
    </source>
</reference>
<feature type="transmembrane region" description="Helical" evidence="1">
    <location>
        <begin position="132"/>
        <end position="158"/>
    </location>
</feature>
<feature type="transmembrane region" description="Helical" evidence="1">
    <location>
        <begin position="87"/>
        <end position="112"/>
    </location>
</feature>